<comment type="caution">
    <text evidence="2">The sequence shown here is derived from an EMBL/GenBank/DDBJ whole genome shotgun (WGS) entry which is preliminary data.</text>
</comment>
<organism evidence="2 3">
    <name type="scientific">Prorocentrum cordatum</name>
    <dbReference type="NCBI Taxonomy" id="2364126"/>
    <lineage>
        <taxon>Eukaryota</taxon>
        <taxon>Sar</taxon>
        <taxon>Alveolata</taxon>
        <taxon>Dinophyceae</taxon>
        <taxon>Prorocentrales</taxon>
        <taxon>Prorocentraceae</taxon>
        <taxon>Prorocentrum</taxon>
    </lineage>
</organism>
<keyword evidence="3" id="KW-1185">Reference proteome</keyword>
<evidence type="ECO:0000256" key="1">
    <source>
        <dbReference type="SAM" id="SignalP"/>
    </source>
</evidence>
<name>A0ABN9WQ97_9DINO</name>
<keyword evidence="1" id="KW-0732">Signal</keyword>
<proteinExistence type="predicted"/>
<feature type="signal peptide" evidence="1">
    <location>
        <begin position="1"/>
        <end position="21"/>
    </location>
</feature>
<evidence type="ECO:0000313" key="2">
    <source>
        <dbReference type="EMBL" id="CAK0887339.1"/>
    </source>
</evidence>
<feature type="chain" id="PRO_5046295115" evidence="1">
    <location>
        <begin position="22"/>
        <end position="261"/>
    </location>
</feature>
<sequence>MRAAGPLSLIWLGGCAASVVGDDIDEIQGVLAISAVEEPFIGGREARGGAAWREEAGAPRVFPLLPGELCGRLIVEAEAAAAARGGWTTDRHARYATTDLEVRAVPGMWALIEPHLRRAAALAAETYGGEPGLEFHDVFVVRYDASGQRSLASHQDPDGSRVTLQAALNEERARTTTAVAPSSARWDAGCSQRWVAPWFFQDATSHTPQGRSPAGGDSYVLVGFSHREGGSAEDEHFALSFGELRSAWSWRLPRACGAAAR</sequence>
<protein>
    <submittedName>
        <fullName evidence="2">Uncharacterized protein</fullName>
    </submittedName>
</protein>
<gene>
    <name evidence="2" type="ORF">PCOR1329_LOCUS68429</name>
</gene>
<dbReference type="Proteomes" id="UP001189429">
    <property type="component" value="Unassembled WGS sequence"/>
</dbReference>
<dbReference type="PROSITE" id="PS51257">
    <property type="entry name" value="PROKAR_LIPOPROTEIN"/>
    <property type="match status" value="1"/>
</dbReference>
<reference evidence="2" key="1">
    <citation type="submission" date="2023-10" db="EMBL/GenBank/DDBJ databases">
        <authorList>
            <person name="Chen Y."/>
            <person name="Shah S."/>
            <person name="Dougan E. K."/>
            <person name="Thang M."/>
            <person name="Chan C."/>
        </authorList>
    </citation>
    <scope>NUCLEOTIDE SEQUENCE [LARGE SCALE GENOMIC DNA]</scope>
</reference>
<dbReference type="EMBL" id="CAUYUJ010018928">
    <property type="protein sequence ID" value="CAK0887339.1"/>
    <property type="molecule type" value="Genomic_DNA"/>
</dbReference>
<evidence type="ECO:0000313" key="3">
    <source>
        <dbReference type="Proteomes" id="UP001189429"/>
    </source>
</evidence>
<accession>A0ABN9WQ97</accession>